<dbReference type="AlphaFoldDB" id="A0A0L8HMR3"/>
<accession>A0A0L8HMR3</accession>
<protein>
    <submittedName>
        <fullName evidence="1">Uncharacterized protein</fullName>
    </submittedName>
</protein>
<sequence>MPLHKFILDKPYFVLCQPFGMQTAAIIMDMRKSKTKQKPFRFDRFLLVLLKIYSMMCVFSRYLRNS</sequence>
<organism evidence="1">
    <name type="scientific">Octopus bimaculoides</name>
    <name type="common">California two-spotted octopus</name>
    <dbReference type="NCBI Taxonomy" id="37653"/>
    <lineage>
        <taxon>Eukaryota</taxon>
        <taxon>Metazoa</taxon>
        <taxon>Spiralia</taxon>
        <taxon>Lophotrochozoa</taxon>
        <taxon>Mollusca</taxon>
        <taxon>Cephalopoda</taxon>
        <taxon>Coleoidea</taxon>
        <taxon>Octopodiformes</taxon>
        <taxon>Octopoda</taxon>
        <taxon>Incirrata</taxon>
        <taxon>Octopodidae</taxon>
        <taxon>Octopus</taxon>
    </lineage>
</organism>
<reference evidence="1" key="1">
    <citation type="submission" date="2015-07" db="EMBL/GenBank/DDBJ databases">
        <title>MeaNS - Measles Nucleotide Surveillance Program.</title>
        <authorList>
            <person name="Tran T."/>
            <person name="Druce J."/>
        </authorList>
    </citation>
    <scope>NUCLEOTIDE SEQUENCE</scope>
    <source>
        <strain evidence="1">UCB-OBI-ISO-001</strain>
        <tissue evidence="1">Gonad</tissue>
    </source>
</reference>
<dbReference type="EMBL" id="KQ417762">
    <property type="protein sequence ID" value="KOF90464.1"/>
    <property type="molecule type" value="Genomic_DNA"/>
</dbReference>
<name>A0A0L8HMR3_OCTBM</name>
<gene>
    <name evidence="1" type="ORF">OCBIM_22011202mg</name>
</gene>
<proteinExistence type="predicted"/>
<evidence type="ECO:0000313" key="1">
    <source>
        <dbReference type="EMBL" id="KOF90464.1"/>
    </source>
</evidence>